<keyword evidence="2" id="KW-1185">Reference proteome</keyword>
<sequence>MICYNYRKIAVADFLKQAKIYNGQYAKLFKLFENQTGIGNFSFKNIGKIYDIHRELIHNMTEKQPDWVFKTWPEYGNRSTMEIVKELYRIQVITDSYVLHVCRVGFPLR</sequence>
<reference evidence="1 2" key="1">
    <citation type="submission" date="2014-03" db="EMBL/GenBank/DDBJ databases">
        <title>Draft genome of the hookworm Oesophagostomum dentatum.</title>
        <authorList>
            <person name="Mitreva M."/>
        </authorList>
    </citation>
    <scope>NUCLEOTIDE SEQUENCE [LARGE SCALE GENOMIC DNA]</scope>
    <source>
        <strain evidence="1 2">OD-Hann</strain>
    </source>
</reference>
<protein>
    <submittedName>
        <fullName evidence="1">Uncharacterized protein</fullName>
    </submittedName>
</protein>
<evidence type="ECO:0000313" key="2">
    <source>
        <dbReference type="Proteomes" id="UP000053660"/>
    </source>
</evidence>
<dbReference type="EMBL" id="KN550107">
    <property type="protein sequence ID" value="KHJ95031.1"/>
    <property type="molecule type" value="Genomic_DNA"/>
</dbReference>
<name>A0A0B1TFZ2_OESDE</name>
<evidence type="ECO:0000313" key="1">
    <source>
        <dbReference type="EMBL" id="KHJ95031.1"/>
    </source>
</evidence>
<proteinExistence type="predicted"/>
<dbReference type="OrthoDB" id="258392at2759"/>
<dbReference type="Proteomes" id="UP000053660">
    <property type="component" value="Unassembled WGS sequence"/>
</dbReference>
<dbReference type="AlphaFoldDB" id="A0A0B1TFZ2"/>
<gene>
    <name evidence="1" type="ORF">OESDEN_05030</name>
</gene>
<accession>A0A0B1TFZ2</accession>
<organism evidence="1 2">
    <name type="scientific">Oesophagostomum dentatum</name>
    <name type="common">Nodular worm</name>
    <dbReference type="NCBI Taxonomy" id="61180"/>
    <lineage>
        <taxon>Eukaryota</taxon>
        <taxon>Metazoa</taxon>
        <taxon>Ecdysozoa</taxon>
        <taxon>Nematoda</taxon>
        <taxon>Chromadorea</taxon>
        <taxon>Rhabditida</taxon>
        <taxon>Rhabditina</taxon>
        <taxon>Rhabditomorpha</taxon>
        <taxon>Strongyloidea</taxon>
        <taxon>Strongylidae</taxon>
        <taxon>Oesophagostomum</taxon>
    </lineage>
</organism>